<evidence type="ECO:0000256" key="2">
    <source>
        <dbReference type="ARBA" id="ARBA00001936"/>
    </source>
</evidence>
<dbReference type="Gene3D" id="3.90.230.10">
    <property type="entry name" value="Creatinase/methionine aminopeptidase superfamily"/>
    <property type="match status" value="1"/>
</dbReference>
<dbReference type="CDD" id="cd01087">
    <property type="entry name" value="Prolidase"/>
    <property type="match status" value="1"/>
</dbReference>
<feature type="domain" description="Aminopeptidase P N-terminal" evidence="11">
    <location>
        <begin position="3"/>
        <end position="139"/>
    </location>
</feature>
<keyword evidence="5" id="KW-0645">Protease</keyword>
<evidence type="ECO:0000256" key="5">
    <source>
        <dbReference type="ARBA" id="ARBA00022670"/>
    </source>
</evidence>
<keyword evidence="9" id="KW-0464">Manganese</keyword>
<dbReference type="EC" id="3.4.11.9" evidence="4"/>
<dbReference type="EMBL" id="AP025591">
    <property type="protein sequence ID" value="BDG04982.1"/>
    <property type="molecule type" value="Genomic_DNA"/>
</dbReference>
<proteinExistence type="inferred from homology"/>
<evidence type="ECO:0000256" key="1">
    <source>
        <dbReference type="ARBA" id="ARBA00001424"/>
    </source>
</evidence>
<sequence>MSFDPTVYATRRARIFEEMERRGGGVMVLPAADEKLRNHDAEYLFRQDSDHAWAVGLDEPQGCAVFAARKGERKLVLFVRPRDREREIWTGRRAGLEGAKELYGADEAYLVADMDTRLPDLVEGAATLWWRIGFDEAWDARLPRILAGLRSAARLGKMPPGGVVDPGRILHELRLVKAPDEIAKLRRAAEITAEAHMAAMRDGQPGRKEFQVQAEIEYAFRRRGGTGPGYGTIVAAGANSTILHYRAGDAPLKDGDVCLVDAGGEYDWYTADVTRTFPVSGEFTKPQRTLYDLCLGVQKDAILAVRAGATIDGIHEGVVRKLTEGLIGLGLLQGTVDERIADKSFRKYYMHRTSHWLGMDVHDVGDYYVDGKSRALVPGMVVTIEPGIYVAEDDEAAPKEMRGVGIRIEDDVLVTADGPVNLTEAVPKEVEEMEAVCVR</sequence>
<comment type="cofactor">
    <cofactor evidence="2">
        <name>Mn(2+)</name>
        <dbReference type="ChEBI" id="CHEBI:29035"/>
    </cofactor>
</comment>
<dbReference type="PROSITE" id="PS00491">
    <property type="entry name" value="PROLINE_PEPTIDASE"/>
    <property type="match status" value="1"/>
</dbReference>
<gene>
    <name evidence="12" type="primary">pepP</name>
    <name evidence="12" type="ORF">AMOR_39780</name>
</gene>
<organism evidence="12 13">
    <name type="scientific">Anaeromyxobacter oryzae</name>
    <dbReference type="NCBI Taxonomy" id="2918170"/>
    <lineage>
        <taxon>Bacteria</taxon>
        <taxon>Pseudomonadati</taxon>
        <taxon>Myxococcota</taxon>
        <taxon>Myxococcia</taxon>
        <taxon>Myxococcales</taxon>
        <taxon>Cystobacterineae</taxon>
        <taxon>Anaeromyxobacteraceae</taxon>
        <taxon>Anaeromyxobacter</taxon>
    </lineage>
</organism>
<dbReference type="Gene3D" id="3.40.350.10">
    <property type="entry name" value="Creatinase/prolidase N-terminal domain"/>
    <property type="match status" value="1"/>
</dbReference>
<evidence type="ECO:0000256" key="3">
    <source>
        <dbReference type="ARBA" id="ARBA00008766"/>
    </source>
</evidence>
<dbReference type="RefSeq" id="WP_248353504.1">
    <property type="nucleotide sequence ID" value="NZ_AP025591.1"/>
</dbReference>
<protein>
    <recommendedName>
        <fullName evidence="4">Xaa-Pro aminopeptidase</fullName>
        <ecNumber evidence="4">3.4.11.9</ecNumber>
    </recommendedName>
</protein>
<keyword evidence="12" id="KW-0031">Aminopeptidase</keyword>
<keyword evidence="13" id="KW-1185">Reference proteome</keyword>
<dbReference type="InterPro" id="IPR029149">
    <property type="entry name" value="Creatin/AminoP/Spt16_N"/>
</dbReference>
<evidence type="ECO:0000256" key="4">
    <source>
        <dbReference type="ARBA" id="ARBA00012574"/>
    </source>
</evidence>
<evidence type="ECO:0000256" key="9">
    <source>
        <dbReference type="ARBA" id="ARBA00023211"/>
    </source>
</evidence>
<dbReference type="Pfam" id="PF00557">
    <property type="entry name" value="Peptidase_M24"/>
    <property type="match status" value="1"/>
</dbReference>
<name>A0ABM7WZL1_9BACT</name>
<dbReference type="InterPro" id="IPR052433">
    <property type="entry name" value="X-Pro_dipept-like"/>
</dbReference>
<dbReference type="SMART" id="SM01011">
    <property type="entry name" value="AMP_N"/>
    <property type="match status" value="1"/>
</dbReference>
<evidence type="ECO:0000259" key="11">
    <source>
        <dbReference type="SMART" id="SM01011"/>
    </source>
</evidence>
<accession>A0ABM7WZL1</accession>
<dbReference type="SUPFAM" id="SSF53092">
    <property type="entry name" value="Creatinase/prolidase N-terminal domain"/>
    <property type="match status" value="1"/>
</dbReference>
<evidence type="ECO:0000256" key="8">
    <source>
        <dbReference type="ARBA" id="ARBA00023049"/>
    </source>
</evidence>
<dbReference type="InterPro" id="IPR000994">
    <property type="entry name" value="Pept_M24"/>
</dbReference>
<dbReference type="InterPro" id="IPR007865">
    <property type="entry name" value="Aminopep_P_N"/>
</dbReference>
<dbReference type="PANTHER" id="PTHR43226:SF4">
    <property type="entry name" value="XAA-PRO AMINOPEPTIDASE 3"/>
    <property type="match status" value="1"/>
</dbReference>
<comment type="similarity">
    <text evidence="3 10">Belongs to the peptidase M24B family.</text>
</comment>
<evidence type="ECO:0000256" key="6">
    <source>
        <dbReference type="ARBA" id="ARBA00022723"/>
    </source>
</evidence>
<dbReference type="Proteomes" id="UP001162891">
    <property type="component" value="Chromosome"/>
</dbReference>
<dbReference type="Pfam" id="PF05195">
    <property type="entry name" value="AMP_N"/>
    <property type="match status" value="1"/>
</dbReference>
<keyword evidence="7" id="KW-0378">Hydrolase</keyword>
<evidence type="ECO:0000256" key="10">
    <source>
        <dbReference type="RuleBase" id="RU000590"/>
    </source>
</evidence>
<keyword evidence="8" id="KW-0482">Metalloprotease</keyword>
<dbReference type="InterPro" id="IPR001131">
    <property type="entry name" value="Peptidase_M24B_aminopep-P_CS"/>
</dbReference>
<dbReference type="SUPFAM" id="SSF55920">
    <property type="entry name" value="Creatinase/aminopeptidase"/>
    <property type="match status" value="1"/>
</dbReference>
<dbReference type="GO" id="GO:0004177">
    <property type="term" value="F:aminopeptidase activity"/>
    <property type="evidence" value="ECO:0007669"/>
    <property type="project" value="UniProtKB-KW"/>
</dbReference>
<comment type="catalytic activity">
    <reaction evidence="1">
        <text>Release of any N-terminal amino acid, including proline, that is linked to proline, even from a dipeptide or tripeptide.</text>
        <dbReference type="EC" id="3.4.11.9"/>
    </reaction>
</comment>
<evidence type="ECO:0000313" key="13">
    <source>
        <dbReference type="Proteomes" id="UP001162891"/>
    </source>
</evidence>
<dbReference type="PANTHER" id="PTHR43226">
    <property type="entry name" value="XAA-PRO AMINOPEPTIDASE 3"/>
    <property type="match status" value="1"/>
</dbReference>
<reference evidence="13" key="1">
    <citation type="journal article" date="2022" name="Int. J. Syst. Evol. Microbiol.">
        <title>Anaeromyxobacter oryzae sp. nov., Anaeromyxobacter diazotrophicus sp. nov. and Anaeromyxobacter paludicola sp. nov., isolated from paddy soils.</title>
        <authorList>
            <person name="Itoh H."/>
            <person name="Xu Z."/>
            <person name="Mise K."/>
            <person name="Masuda Y."/>
            <person name="Ushijima N."/>
            <person name="Hayakawa C."/>
            <person name="Shiratori Y."/>
            <person name="Senoo K."/>
        </authorList>
    </citation>
    <scope>NUCLEOTIDE SEQUENCE [LARGE SCALE GENOMIC DNA]</scope>
    <source>
        <strain evidence="13">Red232</strain>
    </source>
</reference>
<dbReference type="InterPro" id="IPR036005">
    <property type="entry name" value="Creatinase/aminopeptidase-like"/>
</dbReference>
<keyword evidence="6 10" id="KW-0479">Metal-binding</keyword>
<evidence type="ECO:0000256" key="7">
    <source>
        <dbReference type="ARBA" id="ARBA00022801"/>
    </source>
</evidence>
<evidence type="ECO:0000313" key="12">
    <source>
        <dbReference type="EMBL" id="BDG04982.1"/>
    </source>
</evidence>